<dbReference type="Proteomes" id="UP001530293">
    <property type="component" value="Unassembled WGS sequence"/>
</dbReference>
<evidence type="ECO:0000313" key="2">
    <source>
        <dbReference type="EMBL" id="KAL3759344.1"/>
    </source>
</evidence>
<evidence type="ECO:0000313" key="3">
    <source>
        <dbReference type="Proteomes" id="UP001530293"/>
    </source>
</evidence>
<evidence type="ECO:0000256" key="1">
    <source>
        <dbReference type="SAM" id="SignalP"/>
    </source>
</evidence>
<reference evidence="2 3" key="1">
    <citation type="submission" date="2024-10" db="EMBL/GenBank/DDBJ databases">
        <title>Updated reference genomes for cyclostephanoid diatoms.</title>
        <authorList>
            <person name="Roberts W.R."/>
            <person name="Alverson A.J."/>
        </authorList>
    </citation>
    <scope>NUCLEOTIDE SEQUENCE [LARGE SCALE GENOMIC DNA]</scope>
    <source>
        <strain evidence="2 3">AJA232-27</strain>
    </source>
</reference>
<dbReference type="EMBL" id="JALLBG020000201">
    <property type="protein sequence ID" value="KAL3759344.1"/>
    <property type="molecule type" value="Genomic_DNA"/>
</dbReference>
<proteinExistence type="predicted"/>
<protein>
    <recommendedName>
        <fullName evidence="4">Plastid lipid-associated protein/fibrillin conserved domain-containing protein</fullName>
    </recommendedName>
</protein>
<keyword evidence="1" id="KW-0732">Signal</keyword>
<comment type="caution">
    <text evidence="2">The sequence shown here is derived from an EMBL/GenBank/DDBJ whole genome shotgun (WGS) entry which is preliminary data.</text>
</comment>
<dbReference type="AlphaFoldDB" id="A0ABD3M9N3"/>
<keyword evidence="3" id="KW-1185">Reference proteome</keyword>
<organism evidence="2 3">
    <name type="scientific">Discostella pseudostelligera</name>
    <dbReference type="NCBI Taxonomy" id="259834"/>
    <lineage>
        <taxon>Eukaryota</taxon>
        <taxon>Sar</taxon>
        <taxon>Stramenopiles</taxon>
        <taxon>Ochrophyta</taxon>
        <taxon>Bacillariophyta</taxon>
        <taxon>Coscinodiscophyceae</taxon>
        <taxon>Thalassiosirophycidae</taxon>
        <taxon>Stephanodiscales</taxon>
        <taxon>Stephanodiscaceae</taxon>
        <taxon>Discostella</taxon>
    </lineage>
</organism>
<sequence>MTMMKLILSLATPAIASVLLLNFHSAAGFQLSSICSTCGAEKQRQPRQLEQHVYRRRRYAVGVGSEDSYDVIDAAVGDENGAILTPPIISRRCLFSQAVSLTMASSSLMLTAPSTASAKVVATPIESTSTMSTFPEREALLQAIANKSSDPIIEQVINQLVPLSPLKGTSNTEKSAYASALDGTWKLLWYNKSDFSPFLKLPSPLRPASYQYFGSIAEQEVGAGRVAQGLVGGIVSFLGGGSDSELWLSSGAVPKENHPSILEIYPPFRFQLGKVPGSRGGEKRTIVESQSDAEFRAANGRSTEAQLAPKNEYEQLYLENNGVGSIRVSVLIKGDPVIVGEMFVHQKV</sequence>
<name>A0ABD3M9N3_9STRA</name>
<feature type="signal peptide" evidence="1">
    <location>
        <begin position="1"/>
        <end position="28"/>
    </location>
</feature>
<feature type="chain" id="PRO_5044822158" description="Plastid lipid-associated protein/fibrillin conserved domain-containing protein" evidence="1">
    <location>
        <begin position="29"/>
        <end position="348"/>
    </location>
</feature>
<accession>A0ABD3M9N3</accession>
<evidence type="ECO:0008006" key="4">
    <source>
        <dbReference type="Google" id="ProtNLM"/>
    </source>
</evidence>
<gene>
    <name evidence="2" type="ORF">ACHAWU_002357</name>
</gene>